<evidence type="ECO:0000256" key="1">
    <source>
        <dbReference type="SAM" id="MobiDB-lite"/>
    </source>
</evidence>
<proteinExistence type="predicted"/>
<evidence type="ECO:0008006" key="4">
    <source>
        <dbReference type="Google" id="ProtNLM"/>
    </source>
</evidence>
<reference evidence="2" key="1">
    <citation type="submission" date="2022-07" db="EMBL/GenBank/DDBJ databases">
        <title>Prevotella copri.</title>
        <authorList>
            <person name="Yang C."/>
        </authorList>
    </citation>
    <scope>NUCLEOTIDE SEQUENCE</scope>
    <source>
        <strain evidence="2">HF1805</strain>
    </source>
</reference>
<feature type="region of interest" description="Disordered" evidence="1">
    <location>
        <begin position="546"/>
        <end position="565"/>
    </location>
</feature>
<dbReference type="AlphaFoldDB" id="A0AAW5I965"/>
<protein>
    <recommendedName>
        <fullName evidence="4">LTD domain-containing protein</fullName>
    </recommendedName>
</protein>
<dbReference type="EMBL" id="JANDWU010000012">
    <property type="protein sequence ID" value="MCP9549449.1"/>
    <property type="molecule type" value="Genomic_DNA"/>
</dbReference>
<dbReference type="Proteomes" id="UP001205506">
    <property type="component" value="Unassembled WGS sequence"/>
</dbReference>
<sequence length="1113" mass="118240">MTELLARGYITIAAVSDGYSLSLTAASVSIPANHDGSNPDLEHAETTVTLSHGNDAVAFDVVNVMPSSDGIKYTYKNAGECAWNVAIIGLDSSITSGYLEIHIRTKDGKYESSIRFSFSVVKNTVGVDWIEEWDGTHSQIGENYVITPKLFAGHKTNEGKITGVYLGKLKGFIGEVFPFTLSDPEEGIYGYRDSKVVFYINNYGAKIGGWDITPDSIQCEDGTLTIKSEGSISSQSDGKTHWALNKDGSASFANGKVSMDAVGNASFEGKITATSGKIGNWTIDANSLYNLGISLNADKRFIAIANTTDDLKSGDGQLAKVKNVGGVAMFYSTSADYGIFAYKENKLVFQAGTTNYIAGWNFDENSLYIGTKNNNADQYTNDDKSLTIGTNGLRSKAWYINTNGTAKFSSGYIQFNEKSGSIGSWNFDSDSLYIGTKNDTSGGFTSTNKSITIGPNGIRGYKWRFDTAGSGAIAGGNIKWDDKGNITFGANVVLNWSSGIKEAKDAANTAQGTANTALTNAQTAQQSANSANNAAGSAQSAADTAIGKADNAQSSADKAQKAANAANDNANAQGAAAKEFASAMAFGKMLHRDPTFVNGINDIKLYNNSGNGTVTINRVVNKNDITIPNDNKTYIEIVNKGTASPGLGGFSFQDQAGYRKIFVIRIIAWIPVGRYIEFQTNAIGNGGTMTWLTSTAGTGNWAEYVGKVKCGTGSSSNFSTTNFFNITGNAGTSSSPVKWYLAYATVFDITSSERYTTTIDADGIYTSTINANQIVAGTIDADRIGAGSITAGKLAAGSVTADKIAAGSITADKIKAGSITSKELDVNSIKTNIINTSYINGLELTFDKGTIGGWSINKNSISKGTVSLDSDGSISNGDYWTLKKDGSGFLAKGNISWTNTGSISVTGEINATSGSVGGFVINNNNLICEKARLVIGQSTDTMTRKVILDAQNVSWDQYNYAFSLEHHGTLSRNAPPIAGMYIDVGSDSDNNQYPAITVEKGCFIGFRRPVYTLGVSLNLNDAPQYYCSGMVLMCNSYSDMTIILPTASNGAKQGDIFTAIKKGPRKVTFKCAAGGSYHAANGSSGEWACTSQYEHVHFIFDGTSWYSECSRDS</sequence>
<comment type="caution">
    <text evidence="2">The sequence shown here is derived from an EMBL/GenBank/DDBJ whole genome shotgun (WGS) entry which is preliminary data.</text>
</comment>
<name>A0AAW5I965_9BACT</name>
<dbReference type="RefSeq" id="WP_254969991.1">
    <property type="nucleotide sequence ID" value="NZ_JANDWU010000012.1"/>
</dbReference>
<organism evidence="2 3">
    <name type="scientific">Segatella copri</name>
    <dbReference type="NCBI Taxonomy" id="165179"/>
    <lineage>
        <taxon>Bacteria</taxon>
        <taxon>Pseudomonadati</taxon>
        <taxon>Bacteroidota</taxon>
        <taxon>Bacteroidia</taxon>
        <taxon>Bacteroidales</taxon>
        <taxon>Prevotellaceae</taxon>
        <taxon>Segatella</taxon>
    </lineage>
</organism>
<evidence type="ECO:0000313" key="2">
    <source>
        <dbReference type="EMBL" id="MCP9549449.1"/>
    </source>
</evidence>
<evidence type="ECO:0000313" key="3">
    <source>
        <dbReference type="Proteomes" id="UP001205506"/>
    </source>
</evidence>
<gene>
    <name evidence="2" type="ORF">NNC68_08175</name>
</gene>
<accession>A0AAW5I965</accession>